<dbReference type="InterPro" id="IPR036513">
    <property type="entry name" value="STAS_dom_sf"/>
</dbReference>
<proteinExistence type="predicted"/>
<dbReference type="InterPro" id="IPR021866">
    <property type="entry name" value="SpoIIAA-like"/>
</dbReference>
<dbReference type="STRING" id="1079859.SAMN04515674_101243"/>
<dbReference type="AlphaFoldDB" id="A0A1I5MEF8"/>
<reference evidence="1 2" key="1">
    <citation type="submission" date="2016-10" db="EMBL/GenBank/DDBJ databases">
        <authorList>
            <person name="de Groot N.N."/>
        </authorList>
    </citation>
    <scope>NUCLEOTIDE SEQUENCE [LARGE SCALE GENOMIC DNA]</scope>
    <source>
        <strain evidence="2">E92,LMG 26720,CCM 7988</strain>
    </source>
</reference>
<sequence length="134" mass="15757">MVQITKHYQCPVFTLRMGQKMTKEETKKYLSEISKMIAEGGSFGLLFDYPDGQPSKDRGVVKIENEWFRGYRKDFQEKCFGVAMVTNSIFMLTIWKNVSQYLAKKTYGCDVNIFDNRSDAQMWLMDKYFVKNPK</sequence>
<dbReference type="Proteomes" id="UP000199306">
    <property type="component" value="Unassembled WGS sequence"/>
</dbReference>
<dbReference type="RefSeq" id="WP_092010883.1">
    <property type="nucleotide sequence ID" value="NZ_FOXH01000001.1"/>
</dbReference>
<evidence type="ECO:0000313" key="1">
    <source>
        <dbReference type="EMBL" id="SFP07321.1"/>
    </source>
</evidence>
<dbReference type="OrthoDB" id="2653039at2"/>
<dbReference type="EMBL" id="FOXH01000001">
    <property type="protein sequence ID" value="SFP07321.1"/>
    <property type="molecule type" value="Genomic_DNA"/>
</dbReference>
<dbReference type="Pfam" id="PF11964">
    <property type="entry name" value="SpoIIAA-like"/>
    <property type="match status" value="1"/>
</dbReference>
<dbReference type="SUPFAM" id="SSF52091">
    <property type="entry name" value="SpoIIaa-like"/>
    <property type="match status" value="1"/>
</dbReference>
<name>A0A1I5MEF8_9BACT</name>
<keyword evidence="2" id="KW-1185">Reference proteome</keyword>
<evidence type="ECO:0000313" key="2">
    <source>
        <dbReference type="Proteomes" id="UP000199306"/>
    </source>
</evidence>
<gene>
    <name evidence="1" type="ORF">SAMN04515674_101243</name>
</gene>
<protein>
    <submittedName>
        <fullName evidence="1">SpoIIAA-like</fullName>
    </submittedName>
</protein>
<accession>A0A1I5MEF8</accession>
<organism evidence="1 2">
    <name type="scientific">Pseudarcicella hirudinis</name>
    <dbReference type="NCBI Taxonomy" id="1079859"/>
    <lineage>
        <taxon>Bacteria</taxon>
        <taxon>Pseudomonadati</taxon>
        <taxon>Bacteroidota</taxon>
        <taxon>Cytophagia</taxon>
        <taxon>Cytophagales</taxon>
        <taxon>Flectobacillaceae</taxon>
        <taxon>Pseudarcicella</taxon>
    </lineage>
</organism>